<dbReference type="Gene3D" id="3.55.50.30">
    <property type="match status" value="1"/>
</dbReference>
<dbReference type="InterPro" id="IPR006860">
    <property type="entry name" value="FecR"/>
</dbReference>
<dbReference type="Proteomes" id="UP001165302">
    <property type="component" value="Unassembled WGS sequence"/>
</dbReference>
<dbReference type="EMBL" id="JADEYP010000032">
    <property type="protein sequence ID" value="MCA5006347.1"/>
    <property type="molecule type" value="Genomic_DNA"/>
</dbReference>
<dbReference type="InterPro" id="IPR032508">
    <property type="entry name" value="FecR_C"/>
</dbReference>
<keyword evidence="4" id="KW-1185">Reference proteome</keyword>
<proteinExistence type="predicted"/>
<evidence type="ECO:0000313" key="4">
    <source>
        <dbReference type="Proteomes" id="UP001165302"/>
    </source>
</evidence>
<organism evidence="3 4">
    <name type="scientific">Sphingobacterium bovistauri</name>
    <dbReference type="NCBI Taxonomy" id="2781959"/>
    <lineage>
        <taxon>Bacteria</taxon>
        <taxon>Pseudomonadati</taxon>
        <taxon>Bacteroidota</taxon>
        <taxon>Sphingobacteriia</taxon>
        <taxon>Sphingobacteriales</taxon>
        <taxon>Sphingobacteriaceae</taxon>
        <taxon>Sphingobacterium</taxon>
    </lineage>
</organism>
<dbReference type="Pfam" id="PF04773">
    <property type="entry name" value="FecR"/>
    <property type="match status" value="1"/>
</dbReference>
<dbReference type="InterPro" id="IPR012373">
    <property type="entry name" value="Ferrdict_sens_TM"/>
</dbReference>
<comment type="caution">
    <text evidence="3">The sequence shown here is derived from an EMBL/GenBank/DDBJ whole genome shotgun (WGS) entry which is preliminary data.</text>
</comment>
<evidence type="ECO:0000259" key="2">
    <source>
        <dbReference type="Pfam" id="PF16344"/>
    </source>
</evidence>
<evidence type="ECO:0000259" key="1">
    <source>
        <dbReference type="Pfam" id="PF04773"/>
    </source>
</evidence>
<reference evidence="3" key="1">
    <citation type="submission" date="2020-10" db="EMBL/GenBank/DDBJ databases">
        <authorList>
            <person name="Lu T."/>
            <person name="Wang Q."/>
            <person name="Han X."/>
        </authorList>
    </citation>
    <scope>NUCLEOTIDE SEQUENCE</scope>
    <source>
        <strain evidence="3">WQ 366</strain>
    </source>
</reference>
<gene>
    <name evidence="3" type="ORF">IPZ78_14445</name>
</gene>
<protein>
    <submittedName>
        <fullName evidence="3">FecR family protein</fullName>
    </submittedName>
</protein>
<dbReference type="Pfam" id="PF16344">
    <property type="entry name" value="FecR_C"/>
    <property type="match status" value="1"/>
</dbReference>
<evidence type="ECO:0000313" key="3">
    <source>
        <dbReference type="EMBL" id="MCA5006347.1"/>
    </source>
</evidence>
<name>A0ABS7Z9T4_9SPHI</name>
<dbReference type="PANTHER" id="PTHR30273">
    <property type="entry name" value="PERIPLASMIC SIGNAL SENSOR AND SIGMA FACTOR ACTIVATOR FECR-RELATED"/>
    <property type="match status" value="1"/>
</dbReference>
<feature type="domain" description="Protein FecR C-terminal" evidence="2">
    <location>
        <begin position="324"/>
        <end position="393"/>
    </location>
</feature>
<dbReference type="RefSeq" id="WP_225554706.1">
    <property type="nucleotide sequence ID" value="NZ_JADEYP010000032.1"/>
</dbReference>
<dbReference type="Gene3D" id="2.60.120.1440">
    <property type="match status" value="1"/>
</dbReference>
<feature type="domain" description="FecR protein" evidence="1">
    <location>
        <begin position="186"/>
        <end position="280"/>
    </location>
</feature>
<sequence length="395" mass="44394">MENDFFKHLLTKISEGRASDDELLLYQKWYEQQLLEDIDEEEFTAVKAGVSSEIYSRLQSILDAEGTLEPNNIDGSFVGKSLWKRWVASVAAVLLIIGLGVYSVKNQQPIHIIQKEYKQVNFDTTEGVILKLANGNEIDLSSISSDSISQLTNKDVVKEGDMIQYDLSSTVQHSSGQGKQEEIFNTLYTPAGKTFQIVLADGTKVWLNAQSMLRFPINFLSDQRRVQLIGEGYFEVVSNSSKPFVVESQGQEVLVHGTKFNINAYNDVSAIKSTLFEGSVSVRNVSSNKTLNLLPGHQSVFSSSKFNKQKVLLKNVLGWKNGFFVFHNEKFGDICHSLSRWYNVEFDTSNNPKILNQVFSGTVAKLETVDDVLAVLAETSTFKYKRVGRRILIMN</sequence>
<accession>A0ABS7Z9T4</accession>
<dbReference type="PANTHER" id="PTHR30273:SF2">
    <property type="entry name" value="PROTEIN FECR"/>
    <property type="match status" value="1"/>
</dbReference>